<evidence type="ECO:0000256" key="15">
    <source>
        <dbReference type="ARBA" id="ARBA00023049"/>
    </source>
</evidence>
<dbReference type="Gene3D" id="3.40.630.10">
    <property type="entry name" value="Zn peptidases"/>
    <property type="match status" value="2"/>
</dbReference>
<dbReference type="GO" id="GO:0046872">
    <property type="term" value="F:metal ion binding"/>
    <property type="evidence" value="ECO:0007669"/>
    <property type="project" value="UniProtKB-KW"/>
</dbReference>
<dbReference type="AlphaFoldDB" id="A0A7D3XMF3"/>
<dbReference type="Pfam" id="PF04389">
    <property type="entry name" value="Peptidase_M28"/>
    <property type="match status" value="1"/>
</dbReference>
<evidence type="ECO:0000256" key="5">
    <source>
        <dbReference type="ARBA" id="ARBA00014116"/>
    </source>
</evidence>
<evidence type="ECO:0000259" key="23">
    <source>
        <dbReference type="Pfam" id="PF04389"/>
    </source>
</evidence>
<accession>A0A7D3XMF3</accession>
<dbReference type="GO" id="GO:0004180">
    <property type="term" value="F:carboxypeptidase activity"/>
    <property type="evidence" value="ECO:0007669"/>
    <property type="project" value="UniProtKB-KW"/>
</dbReference>
<keyword evidence="17" id="KW-0325">Glycoprotein</keyword>
<keyword evidence="10 22" id="KW-0732">Signal</keyword>
<evidence type="ECO:0000256" key="14">
    <source>
        <dbReference type="ARBA" id="ARBA00023034"/>
    </source>
</evidence>
<keyword evidence="6" id="KW-0964">Secreted</keyword>
<dbReference type="InterPro" id="IPR039866">
    <property type="entry name" value="CPQ"/>
</dbReference>
<dbReference type="KEGG" id="ttz:FHG85_12740"/>
<evidence type="ECO:0000256" key="21">
    <source>
        <dbReference type="SAM" id="MobiDB-lite"/>
    </source>
</evidence>
<feature type="region of interest" description="Disordered" evidence="21">
    <location>
        <begin position="421"/>
        <end position="445"/>
    </location>
</feature>
<keyword evidence="18" id="KW-0458">Lysosome</keyword>
<evidence type="ECO:0000256" key="11">
    <source>
        <dbReference type="ARBA" id="ARBA00022801"/>
    </source>
</evidence>
<dbReference type="GO" id="GO:0070573">
    <property type="term" value="F:metallodipeptidase activity"/>
    <property type="evidence" value="ECO:0007669"/>
    <property type="project" value="InterPro"/>
</dbReference>
<evidence type="ECO:0000256" key="4">
    <source>
        <dbReference type="ARBA" id="ARBA00004613"/>
    </source>
</evidence>
<evidence type="ECO:0000256" key="12">
    <source>
        <dbReference type="ARBA" id="ARBA00022824"/>
    </source>
</evidence>
<keyword evidence="15" id="KW-0482">Metalloprotease</keyword>
<feature type="chain" id="PRO_5029804134" description="Carboxypeptidase Q" evidence="22">
    <location>
        <begin position="20"/>
        <end position="529"/>
    </location>
</feature>
<evidence type="ECO:0000256" key="6">
    <source>
        <dbReference type="ARBA" id="ARBA00022525"/>
    </source>
</evidence>
<sequence length="529" mass="59281">MKKFVLILLATLDFWGVFAQPDSTVNKIIEIGKTDNQTMQLLDELCNRIGGRLVGSNAYDDAVMWAASKFKEWGMEVITEDVGILPVGFNRGPSFGRMLSHNGEILHFATPSYTAGTKGVQRGHVVIEPKTRKEFERMKGKLKGAWVLISGENNGWPIDFSEEADAHRAEVIAKNEIIQAKNDSIRWLNWKNRKNKALQKELLPYEEEPALFYKEMVEAGILGIIQSSKVPIRALYDRKNLDKMSWDNLPKVPDIKLDEHQYDKIKKLVEERQYVILEFDIRNHFRPGPVPFQSVFGIIKGTEKPDELVIMGGHLDAFDVATGASDNASGAVPAMEAARLIMKAGGKPKRTIIVALWAGEEFGLLGSMAWVKRYEDILPKVSAMFNRDGGPTVPTSISVPKAMLADFKKICEPIPSINPKFPFEIKESKPRPKPKRPGGTDSSPFLMAGVPALSFGTSDIEGKDFSYMEIWHTERDTYEKCPPSYMNHTSIVTAVTVYGVANLDHLLSREGFFAPEAEPVKKAKKKKKR</sequence>
<dbReference type="SUPFAM" id="SSF53187">
    <property type="entry name" value="Zn-dependent exopeptidases"/>
    <property type="match status" value="1"/>
</dbReference>
<proteinExistence type="predicted"/>
<evidence type="ECO:0000256" key="1">
    <source>
        <dbReference type="ARBA" id="ARBA00004240"/>
    </source>
</evidence>
<feature type="domain" description="Peptidase M28" evidence="23">
    <location>
        <begin position="295"/>
        <end position="493"/>
    </location>
</feature>
<keyword evidence="16" id="KW-0865">Zymogen</keyword>
<dbReference type="GO" id="GO:0005576">
    <property type="term" value="C:extracellular region"/>
    <property type="evidence" value="ECO:0007669"/>
    <property type="project" value="UniProtKB-SubCell"/>
</dbReference>
<evidence type="ECO:0000313" key="24">
    <source>
        <dbReference type="EMBL" id="QKG81095.1"/>
    </source>
</evidence>
<evidence type="ECO:0000256" key="19">
    <source>
        <dbReference type="ARBA" id="ARBA00025833"/>
    </source>
</evidence>
<keyword evidence="9" id="KW-0479">Metal-binding</keyword>
<keyword evidence="13" id="KW-0862">Zinc</keyword>
<dbReference type="InterPro" id="IPR007484">
    <property type="entry name" value="Peptidase_M28"/>
</dbReference>
<keyword evidence="25" id="KW-1185">Reference proteome</keyword>
<comment type="subcellular location">
    <subcellularLocation>
        <location evidence="1">Endoplasmic reticulum</location>
    </subcellularLocation>
    <subcellularLocation>
        <location evidence="3">Golgi apparatus</location>
    </subcellularLocation>
    <subcellularLocation>
        <location evidence="2">Lysosome</location>
    </subcellularLocation>
    <subcellularLocation>
        <location evidence="4">Secreted</location>
    </subcellularLocation>
</comment>
<protein>
    <recommendedName>
        <fullName evidence="5">Carboxypeptidase Q</fullName>
    </recommendedName>
    <alternativeName>
        <fullName evidence="20">Plasma glutamate carboxypeptidase</fullName>
    </alternativeName>
</protein>
<evidence type="ECO:0000256" key="18">
    <source>
        <dbReference type="ARBA" id="ARBA00023228"/>
    </source>
</evidence>
<evidence type="ECO:0000256" key="10">
    <source>
        <dbReference type="ARBA" id="ARBA00022729"/>
    </source>
</evidence>
<evidence type="ECO:0000313" key="25">
    <source>
        <dbReference type="Proteomes" id="UP000500961"/>
    </source>
</evidence>
<dbReference type="GO" id="GO:0005764">
    <property type="term" value="C:lysosome"/>
    <property type="evidence" value="ECO:0007669"/>
    <property type="project" value="UniProtKB-SubCell"/>
</dbReference>
<evidence type="ECO:0000256" key="16">
    <source>
        <dbReference type="ARBA" id="ARBA00023145"/>
    </source>
</evidence>
<keyword evidence="7" id="KW-0121">Carboxypeptidase</keyword>
<keyword evidence="14" id="KW-0333">Golgi apparatus</keyword>
<evidence type="ECO:0000256" key="22">
    <source>
        <dbReference type="SAM" id="SignalP"/>
    </source>
</evidence>
<dbReference type="PANTHER" id="PTHR12053">
    <property type="entry name" value="PROTEASE FAMILY M28 PLASMA GLUTAMATE CARBOXYPEPTIDASE-RELATED"/>
    <property type="match status" value="1"/>
</dbReference>
<dbReference type="GO" id="GO:0006508">
    <property type="term" value="P:proteolysis"/>
    <property type="evidence" value="ECO:0007669"/>
    <property type="project" value="UniProtKB-KW"/>
</dbReference>
<dbReference type="RefSeq" id="WP_173076515.1">
    <property type="nucleotide sequence ID" value="NZ_CP041345.1"/>
</dbReference>
<feature type="signal peptide" evidence="22">
    <location>
        <begin position="1"/>
        <end position="19"/>
    </location>
</feature>
<evidence type="ECO:0000256" key="8">
    <source>
        <dbReference type="ARBA" id="ARBA00022670"/>
    </source>
</evidence>
<comment type="subunit">
    <text evidence="19">Homodimer. The monomeric form is inactive while the homodimer is active.</text>
</comment>
<name>A0A7D3XMF3_9BACT</name>
<evidence type="ECO:0000256" key="13">
    <source>
        <dbReference type="ARBA" id="ARBA00022833"/>
    </source>
</evidence>
<dbReference type="PANTHER" id="PTHR12053:SF3">
    <property type="entry name" value="CARBOXYPEPTIDASE Q"/>
    <property type="match status" value="1"/>
</dbReference>
<evidence type="ECO:0000256" key="17">
    <source>
        <dbReference type="ARBA" id="ARBA00023180"/>
    </source>
</evidence>
<dbReference type="Proteomes" id="UP000500961">
    <property type="component" value="Chromosome"/>
</dbReference>
<evidence type="ECO:0000256" key="2">
    <source>
        <dbReference type="ARBA" id="ARBA00004371"/>
    </source>
</evidence>
<evidence type="ECO:0000256" key="7">
    <source>
        <dbReference type="ARBA" id="ARBA00022645"/>
    </source>
</evidence>
<dbReference type="EMBL" id="CP041345">
    <property type="protein sequence ID" value="QKG81095.1"/>
    <property type="molecule type" value="Genomic_DNA"/>
</dbReference>
<evidence type="ECO:0000256" key="9">
    <source>
        <dbReference type="ARBA" id="ARBA00022723"/>
    </source>
</evidence>
<reference evidence="24 25" key="1">
    <citation type="submission" date="2019-07" db="EMBL/GenBank/DDBJ databases">
        <title>Thalassofilum flectens gen. nov., sp. nov., a novel moderate thermophilic anaerobe from a shallow sea hot spring in Kunashir Island (Russia), representing a new family in the order Bacteroidales, and proposal of Thalassofilacea fam. nov.</title>
        <authorList>
            <person name="Kochetkova T.V."/>
            <person name="Podosokorskaya O.A."/>
            <person name="Novikov A."/>
            <person name="Elcheninov A.G."/>
            <person name="Toshchakov S.V."/>
            <person name="Kublanov I.V."/>
        </authorList>
    </citation>
    <scope>NUCLEOTIDE SEQUENCE [LARGE SCALE GENOMIC DNA]</scope>
    <source>
        <strain evidence="24 25">38-H</strain>
    </source>
</reference>
<gene>
    <name evidence="24" type="ORF">FHG85_12740</name>
</gene>
<keyword evidence="12" id="KW-0256">Endoplasmic reticulum</keyword>
<keyword evidence="8" id="KW-0645">Protease</keyword>
<organism evidence="24 25">
    <name type="scientific">Tenuifilum thalassicum</name>
    <dbReference type="NCBI Taxonomy" id="2590900"/>
    <lineage>
        <taxon>Bacteria</taxon>
        <taxon>Pseudomonadati</taxon>
        <taxon>Bacteroidota</taxon>
        <taxon>Bacteroidia</taxon>
        <taxon>Bacteroidales</taxon>
        <taxon>Tenuifilaceae</taxon>
        <taxon>Tenuifilum</taxon>
    </lineage>
</organism>
<evidence type="ECO:0000256" key="20">
    <source>
        <dbReference type="ARBA" id="ARBA00033328"/>
    </source>
</evidence>
<dbReference type="Gene3D" id="3.50.30.30">
    <property type="match status" value="1"/>
</dbReference>
<evidence type="ECO:0000256" key="3">
    <source>
        <dbReference type="ARBA" id="ARBA00004555"/>
    </source>
</evidence>
<keyword evidence="11 24" id="KW-0378">Hydrolase</keyword>